<feature type="transmembrane region" description="Helical" evidence="1">
    <location>
        <begin position="51"/>
        <end position="70"/>
    </location>
</feature>
<name>A0A6J6B4Q6_9ZZZZ</name>
<proteinExistence type="predicted"/>
<sequence length="151" mass="16317">MRTFMFSISRPKKTFAIVSSNQRAAPASSIHKCGSNFLQLSRKEDGNVESALVLIPMLILFLIGVQLIVATNIRNIEMALAQGDASARAISHQYQSGDEVLEVGGRIEKIQILVTHRTRTLPQLVPGLAVLMGGNPESDVLGIAVIEPTNP</sequence>
<accession>A0A6J6B4Q6</accession>
<protein>
    <submittedName>
        <fullName evidence="2">Unannotated protein</fullName>
    </submittedName>
</protein>
<evidence type="ECO:0000256" key="1">
    <source>
        <dbReference type="SAM" id="Phobius"/>
    </source>
</evidence>
<keyword evidence="1" id="KW-0472">Membrane</keyword>
<organism evidence="2">
    <name type="scientific">freshwater metagenome</name>
    <dbReference type="NCBI Taxonomy" id="449393"/>
    <lineage>
        <taxon>unclassified sequences</taxon>
        <taxon>metagenomes</taxon>
        <taxon>ecological metagenomes</taxon>
    </lineage>
</organism>
<reference evidence="2" key="1">
    <citation type="submission" date="2020-05" db="EMBL/GenBank/DDBJ databases">
        <authorList>
            <person name="Chiriac C."/>
            <person name="Salcher M."/>
            <person name="Ghai R."/>
            <person name="Kavagutti S V."/>
        </authorList>
    </citation>
    <scope>NUCLEOTIDE SEQUENCE</scope>
</reference>
<dbReference type="EMBL" id="CAEZSB010000055">
    <property type="protein sequence ID" value="CAB4534010.1"/>
    <property type="molecule type" value="Genomic_DNA"/>
</dbReference>
<gene>
    <name evidence="2" type="ORF">UFOPK1395_00647</name>
</gene>
<evidence type="ECO:0000313" key="2">
    <source>
        <dbReference type="EMBL" id="CAB4534010.1"/>
    </source>
</evidence>
<keyword evidence="1" id="KW-0812">Transmembrane</keyword>
<keyword evidence="1" id="KW-1133">Transmembrane helix</keyword>
<dbReference type="AlphaFoldDB" id="A0A6J6B4Q6"/>